<dbReference type="RefSeq" id="WP_025011304.1">
    <property type="nucleotide sequence ID" value="NZ_JBCATL010000007.1"/>
</dbReference>
<organism evidence="1 2">
    <name type="scientific">Shewanella algae</name>
    <dbReference type="NCBI Taxonomy" id="38313"/>
    <lineage>
        <taxon>Bacteria</taxon>
        <taxon>Pseudomonadati</taxon>
        <taxon>Pseudomonadota</taxon>
        <taxon>Gammaproteobacteria</taxon>
        <taxon>Alteromonadales</taxon>
        <taxon>Shewanellaceae</taxon>
        <taxon>Shewanella</taxon>
    </lineage>
</organism>
<proteinExistence type="predicted"/>
<accession>A0A2T3H773</accession>
<accession>A0A379Z443</accession>
<gene>
    <name evidence="1" type="ORF">NCTC10738_00966</name>
</gene>
<keyword evidence="2" id="KW-1185">Reference proteome</keyword>
<dbReference type="EMBL" id="UGYO01000001">
    <property type="protein sequence ID" value="SUI55093.1"/>
    <property type="molecule type" value="Genomic_DNA"/>
</dbReference>
<evidence type="ECO:0000313" key="1">
    <source>
        <dbReference type="EMBL" id="SUI55093.1"/>
    </source>
</evidence>
<name>A0A2T3H773_9GAMM</name>
<dbReference type="KEGG" id="salg:BS332_10725"/>
<dbReference type="STRING" id="38313.GCA_000947195_00645"/>
<dbReference type="Proteomes" id="UP000254069">
    <property type="component" value="Unassembled WGS sequence"/>
</dbReference>
<protein>
    <submittedName>
        <fullName evidence="1">Uncharacterized protein</fullName>
    </submittedName>
</protein>
<dbReference type="AlphaFoldDB" id="A0A2T3H773"/>
<sequence length="115" mass="12818">MRGLFFICFISLTLSTAKAEVASPHLEPDHDIAKELVKSGTILSLDATLSQLQWVCHGKLIDAHLYQKEGEWRYDLQIKVEHGHIVSLSLNAGTGLHDDLIPLPSECRPNETSTR</sequence>
<evidence type="ECO:0000313" key="2">
    <source>
        <dbReference type="Proteomes" id="UP000254069"/>
    </source>
</evidence>
<reference evidence="1 2" key="1">
    <citation type="submission" date="2018-06" db="EMBL/GenBank/DDBJ databases">
        <authorList>
            <consortium name="Pathogen Informatics"/>
            <person name="Doyle S."/>
        </authorList>
    </citation>
    <scope>NUCLEOTIDE SEQUENCE [LARGE SCALE GENOMIC DNA]</scope>
    <source>
        <strain evidence="1 2">NCTC10738</strain>
    </source>
</reference>